<feature type="domain" description="X-Tfes XVIPCD" evidence="2">
    <location>
        <begin position="416"/>
        <end position="521"/>
    </location>
</feature>
<sequence>MTLTAKEYALLCKDSYNEHTDQQKLVMGDASYTVLDHYSDPITGYQGVAYQREDTHEVVVVHRGTELSFLDIATDVGMVTEGINVQIPHAIRFSQRVTEKAEADAASKSYALPPITTAGHSLGGTLTELVAHKMHWQGVTFNSYGAVDLGYDIPQGGTQVINYVRVTDMVSAASHHFGKVVELATQDDVDALRKAGYVDAATPDTLRNPWAALSRGAHAIANFAPDNPSLKPSDLSPENEARAHAHLQAIHLLREDVQALRANTLSLPWELQHKEVTTAKLAMGAVSAVMDGDFNKTRHITTLAEHRALANTGHALDTTTHTAWLSISAIDQAGAYVADQIKDAAREVNHGLDHVGRAMGSEALEHGAQWVARDLSHGTDQIKGVVMSHVSQSMSAIPDMARPPISHSSTLPQRLDDPTHPDHAMYLQAREGVHKLDAACGRIPDQRSDQLAAALVVAARRVGLTQIEEVVLHRDAETIAARQPTPTSADWTKEFLRPTHADVPTVPSLNTPIEQSSQQWGHVMQQKQIEQAQAHERQLSQQQETLKQASHGFTR</sequence>
<feature type="region of interest" description="Disordered" evidence="1">
    <location>
        <begin position="530"/>
        <end position="555"/>
    </location>
</feature>
<dbReference type="InterPro" id="IPR029058">
    <property type="entry name" value="AB_hydrolase_fold"/>
</dbReference>
<evidence type="ECO:0000259" key="2">
    <source>
        <dbReference type="Pfam" id="PF20410"/>
    </source>
</evidence>
<dbReference type="OrthoDB" id="7226437at2"/>
<dbReference type="Pfam" id="PF20410">
    <property type="entry name" value="X-Tfes_XVIPCD"/>
    <property type="match status" value="1"/>
</dbReference>
<dbReference type="Proteomes" id="UP000255334">
    <property type="component" value="Unassembled WGS sequence"/>
</dbReference>
<evidence type="ECO:0000256" key="1">
    <source>
        <dbReference type="SAM" id="MobiDB-lite"/>
    </source>
</evidence>
<proteinExistence type="predicted"/>
<evidence type="ECO:0000313" key="3">
    <source>
        <dbReference type="EMBL" id="RDS83380.1"/>
    </source>
</evidence>
<keyword evidence="4" id="KW-1185">Reference proteome</keyword>
<dbReference type="InterPro" id="IPR046519">
    <property type="entry name" value="X-Tfes_XVIPCD"/>
</dbReference>
<gene>
    <name evidence="3" type="ORF">DWU99_12660</name>
</gene>
<dbReference type="Gene3D" id="3.40.50.1820">
    <property type="entry name" value="alpha/beta hydrolase"/>
    <property type="match status" value="1"/>
</dbReference>
<organism evidence="3 4">
    <name type="scientific">Dyella psychrodurans</name>
    <dbReference type="NCBI Taxonomy" id="1927960"/>
    <lineage>
        <taxon>Bacteria</taxon>
        <taxon>Pseudomonadati</taxon>
        <taxon>Pseudomonadota</taxon>
        <taxon>Gammaproteobacteria</taxon>
        <taxon>Lysobacterales</taxon>
        <taxon>Rhodanobacteraceae</taxon>
        <taxon>Dyella</taxon>
    </lineage>
</organism>
<protein>
    <recommendedName>
        <fullName evidence="2">X-Tfes XVIPCD domain-containing protein</fullName>
    </recommendedName>
</protein>
<feature type="compositionally biased region" description="Polar residues" evidence="1">
    <location>
        <begin position="539"/>
        <end position="555"/>
    </location>
</feature>
<comment type="caution">
    <text evidence="3">The sequence shown here is derived from an EMBL/GenBank/DDBJ whole genome shotgun (WGS) entry which is preliminary data.</text>
</comment>
<accession>A0A370X540</accession>
<evidence type="ECO:0000313" key="4">
    <source>
        <dbReference type="Proteomes" id="UP000255334"/>
    </source>
</evidence>
<dbReference type="SUPFAM" id="SSF53474">
    <property type="entry name" value="alpha/beta-Hydrolases"/>
    <property type="match status" value="1"/>
</dbReference>
<dbReference type="EMBL" id="QRBF01000004">
    <property type="protein sequence ID" value="RDS83380.1"/>
    <property type="molecule type" value="Genomic_DNA"/>
</dbReference>
<reference evidence="3 4" key="1">
    <citation type="submission" date="2018-07" db="EMBL/GenBank/DDBJ databases">
        <title>Dyella monticola sp. nov. and Dyella psychrodurans sp. nov. isolated from monsoon evergreen broad-leaved forest soil of Dinghu Mountain, China.</title>
        <authorList>
            <person name="Gao Z."/>
            <person name="Qiu L."/>
        </authorList>
    </citation>
    <scope>NUCLEOTIDE SEQUENCE [LARGE SCALE GENOMIC DNA]</scope>
    <source>
        <strain evidence="3 4">4MSK11</strain>
    </source>
</reference>
<name>A0A370X540_9GAMM</name>
<dbReference type="AlphaFoldDB" id="A0A370X540"/>
<dbReference type="RefSeq" id="WP_115478420.1">
    <property type="nucleotide sequence ID" value="NZ_QRBF01000004.1"/>
</dbReference>